<organism evidence="1 2">
    <name type="scientific">Amycolatopsis decaplanina DSM 44594</name>
    <dbReference type="NCBI Taxonomy" id="1284240"/>
    <lineage>
        <taxon>Bacteria</taxon>
        <taxon>Bacillati</taxon>
        <taxon>Actinomycetota</taxon>
        <taxon>Actinomycetes</taxon>
        <taxon>Pseudonocardiales</taxon>
        <taxon>Pseudonocardiaceae</taxon>
        <taxon>Amycolatopsis</taxon>
    </lineage>
</organism>
<dbReference type="EMBL" id="AOHO01000074">
    <property type="protein sequence ID" value="EME52934.1"/>
    <property type="molecule type" value="Genomic_DNA"/>
</dbReference>
<dbReference type="Pfam" id="PF12079">
    <property type="entry name" value="DUF3558"/>
    <property type="match status" value="1"/>
</dbReference>
<sequence length="127" mass="13008">MDVFNDTTPGVGRACSWSNPESGSRILITYDTTTGQGLSKVYQNTRPKSGVWKPLASVEGFPGVGHAGNPGQEPPADFCQVSVGLADDLAFDVSAVVGQAKRGVVDPCDAAGKAAEAVVTTLKAKAA</sequence>
<dbReference type="AlphaFoldDB" id="M2YX56"/>
<reference evidence="1 2" key="1">
    <citation type="journal article" date="2013" name="Genome Announc.">
        <title>Draft Genome Sequence of Amycolatopsis decaplanina Strain DSM 44594T.</title>
        <authorList>
            <person name="Kaur N."/>
            <person name="Kumar S."/>
            <person name="Bala M."/>
            <person name="Raghava G.P."/>
            <person name="Mayilraj S."/>
        </authorList>
    </citation>
    <scope>NUCLEOTIDE SEQUENCE [LARGE SCALE GENOMIC DNA]</scope>
    <source>
        <strain evidence="1 2">DSM 44594</strain>
    </source>
</reference>
<comment type="caution">
    <text evidence="1">The sequence shown here is derived from an EMBL/GenBank/DDBJ whole genome shotgun (WGS) entry which is preliminary data.</text>
</comment>
<dbReference type="PATRIC" id="fig|1284240.4.peg.6413"/>
<protein>
    <submittedName>
        <fullName evidence="1">Uncharacterized protein</fullName>
    </submittedName>
</protein>
<accession>M2YX56</accession>
<evidence type="ECO:0000313" key="1">
    <source>
        <dbReference type="EMBL" id="EME52934.1"/>
    </source>
</evidence>
<gene>
    <name evidence="1" type="ORF">H074_31477</name>
</gene>
<keyword evidence="2" id="KW-1185">Reference proteome</keyword>
<evidence type="ECO:0000313" key="2">
    <source>
        <dbReference type="Proteomes" id="UP000054226"/>
    </source>
</evidence>
<name>M2YX56_9PSEU</name>
<proteinExistence type="predicted"/>
<dbReference type="Proteomes" id="UP000054226">
    <property type="component" value="Unassembled WGS sequence"/>
</dbReference>
<dbReference type="InterPro" id="IPR024520">
    <property type="entry name" value="DUF3558"/>
</dbReference>